<dbReference type="PROSITE" id="PS50943">
    <property type="entry name" value="HTH_CROC1"/>
    <property type="match status" value="1"/>
</dbReference>
<dbReference type="CDD" id="cd00093">
    <property type="entry name" value="HTH_XRE"/>
    <property type="match status" value="1"/>
</dbReference>
<feature type="domain" description="HTH cro/C1-type" evidence="1">
    <location>
        <begin position="22"/>
        <end position="69"/>
    </location>
</feature>
<dbReference type="AlphaFoldDB" id="A0A1G8IAM2"/>
<dbReference type="GO" id="GO:0003677">
    <property type="term" value="F:DNA binding"/>
    <property type="evidence" value="ECO:0007669"/>
    <property type="project" value="InterPro"/>
</dbReference>
<dbReference type="Pfam" id="PF13560">
    <property type="entry name" value="HTH_31"/>
    <property type="match status" value="1"/>
</dbReference>
<protein>
    <submittedName>
        <fullName evidence="2">Helix-turn-helix domain-containing protein</fullName>
    </submittedName>
</protein>
<dbReference type="SUPFAM" id="SSF47413">
    <property type="entry name" value="lambda repressor-like DNA-binding domains"/>
    <property type="match status" value="1"/>
</dbReference>
<dbReference type="InterPro" id="IPR001387">
    <property type="entry name" value="Cro/C1-type_HTH"/>
</dbReference>
<accession>A0A1G8IAM2</accession>
<dbReference type="InterPro" id="IPR010982">
    <property type="entry name" value="Lambda_DNA-bd_dom_sf"/>
</dbReference>
<dbReference type="Gene3D" id="1.10.260.40">
    <property type="entry name" value="lambda repressor-like DNA-binding domains"/>
    <property type="match status" value="1"/>
</dbReference>
<evidence type="ECO:0000313" key="2">
    <source>
        <dbReference type="EMBL" id="SDI15934.1"/>
    </source>
</evidence>
<reference evidence="2 3" key="1">
    <citation type="submission" date="2016-10" db="EMBL/GenBank/DDBJ databases">
        <authorList>
            <person name="de Groot N.N."/>
        </authorList>
    </citation>
    <scope>NUCLEOTIDE SEQUENCE [LARGE SCALE GENOMIC DNA]</scope>
    <source>
        <strain evidence="2 3">CPCC 201354</strain>
    </source>
</reference>
<dbReference type="EMBL" id="FNCN01000036">
    <property type="protein sequence ID" value="SDI15934.1"/>
    <property type="molecule type" value="Genomic_DNA"/>
</dbReference>
<sequence>MAGIPGAGPTEQALWDLLGAQLRALRKANGMTLAQVGEQCHMSGSLISKVEGGARRLPADSVEPLEKLFSAQGTIRAAWLAIGRTANKSDDGGISAIAAVGNADGMDQIRRGILTGAAAIAAGTVLGGDGFASLRELVDARLGTSSLPDWEERVWETAAGYATAAELPTLAATIALDLLATQALADKAPPGEALGWARVNARLTFLLAYTLGYCVGRTPEVRRWWNTACRAAERTGDATLISAAHAYQANQAIAERNDRLIASHAEAALRAAQGRALPAAAEAFGTLAQLKASAGDADAALAQLDEQKRALSRLPAETRANPILLDGWPEVRHTQMASSTFIRLGHPDADKAVNDLISELPQAQGRGRLAVQIAEAKLQLAYVEVRKGDARSGLAQALEVVNAMETYTSSPYIRRTALDVLDLAPGLDEAEELRDRLALPMGTSAS</sequence>
<evidence type="ECO:0000259" key="1">
    <source>
        <dbReference type="PROSITE" id="PS50943"/>
    </source>
</evidence>
<dbReference type="Proteomes" id="UP000198923">
    <property type="component" value="Unassembled WGS sequence"/>
</dbReference>
<proteinExistence type="predicted"/>
<keyword evidence="3" id="KW-1185">Reference proteome</keyword>
<organism evidence="2 3">
    <name type="scientific">Sinosporangium album</name>
    <dbReference type="NCBI Taxonomy" id="504805"/>
    <lineage>
        <taxon>Bacteria</taxon>
        <taxon>Bacillati</taxon>
        <taxon>Actinomycetota</taxon>
        <taxon>Actinomycetes</taxon>
        <taxon>Streptosporangiales</taxon>
        <taxon>Streptosporangiaceae</taxon>
        <taxon>Sinosporangium</taxon>
    </lineage>
</organism>
<gene>
    <name evidence="2" type="ORF">SAMN05421505_13626</name>
</gene>
<name>A0A1G8IAM2_9ACTN</name>
<evidence type="ECO:0000313" key="3">
    <source>
        <dbReference type="Proteomes" id="UP000198923"/>
    </source>
</evidence>
<dbReference type="SMART" id="SM00530">
    <property type="entry name" value="HTH_XRE"/>
    <property type="match status" value="1"/>
</dbReference>